<dbReference type="PANTHER" id="PTHR24186:SF41">
    <property type="entry name" value="PGG DOMAIN-CONTAINING PROTEIN"/>
    <property type="match status" value="1"/>
</dbReference>
<dbReference type="SMART" id="SM00248">
    <property type="entry name" value="ANK"/>
    <property type="match status" value="7"/>
</dbReference>
<feature type="transmembrane region" description="Helical" evidence="8">
    <location>
        <begin position="520"/>
        <end position="544"/>
    </location>
</feature>
<evidence type="ECO:0000259" key="9">
    <source>
        <dbReference type="Pfam" id="PF13962"/>
    </source>
</evidence>
<gene>
    <name evidence="10" type="ORF">LUZ62_026313</name>
</gene>
<evidence type="ECO:0000313" key="10">
    <source>
        <dbReference type="EMBL" id="KAJ4813747.1"/>
    </source>
</evidence>
<dbReference type="Pfam" id="PF13962">
    <property type="entry name" value="PGG"/>
    <property type="match status" value="1"/>
</dbReference>
<proteinExistence type="predicted"/>
<feature type="domain" description="PGG" evidence="9">
    <location>
        <begin position="475"/>
        <end position="580"/>
    </location>
</feature>
<dbReference type="SUPFAM" id="SSF48403">
    <property type="entry name" value="Ankyrin repeat"/>
    <property type="match status" value="1"/>
</dbReference>
<evidence type="ECO:0000256" key="2">
    <source>
        <dbReference type="ARBA" id="ARBA00022692"/>
    </source>
</evidence>
<comment type="caution">
    <text evidence="10">The sequence shown here is derived from an EMBL/GenBank/DDBJ whole genome shotgun (WGS) entry which is preliminary data.</text>
</comment>
<sequence length="683" mass="75609">MSFNWDRALQKANDLEDDNLSAALQLADGDGRWEALLRPPEVPQTEVPLNEGSQRHVMCPDLYRAALSGSISHVDQLLGLADEITHTNDECHDVEIQFEDIFESNGSHKQLGARVHGYGSCTLQEVTAEKNTMLHIAAEQDHLELVKAGNHHVISLVVFLAQESGVGAHEVLMKRSTDGDTVLHEAARHGHEDVVQVLMTVAPALSAEVNNASMSPLYLAVFRKSIGVVKALLEYSHLSAIGANQQNALHAAVLVSQEITSMLLDWKSKLAYGKDASGSTPLHYAASNGDITVVRNILNKAPLTVYIRDQEGSSPLHAAARMHHYSVISSIIDHCPDSFELRNNQGQNFLHIVAQHVGTETHNRHGLKNLNLIIKLVSQRPDLKRLVNERDNEGNTPLHFASMKGFSEVLLHLLKASKADTTQMNNDGKTALDNAISLSSFSLMASTTVTLSAYGAKFSPQRQDKLKNWKDEATKWIDRTSTNLIIVSVLIATIAFSAAFNVPGSYNGDGVANLRKKIQYNIFVVLDTIALSASVSATMLLVVAKAVSKWGSWISFTYSLIFLWISLFTMQLAFVLAVSVALGEGQYATKSIIGVISFHFFSYTVATIYKVCFPAKLRTIRKFLSSMKEQTETTREIDVQFPMLTSYVSRSNLFFFINLFFFFTMTIILWVASILDYKPRTDQ</sequence>
<dbReference type="PROSITE" id="PS50297">
    <property type="entry name" value="ANK_REP_REGION"/>
    <property type="match status" value="3"/>
</dbReference>
<evidence type="ECO:0000256" key="3">
    <source>
        <dbReference type="ARBA" id="ARBA00022737"/>
    </source>
</evidence>
<keyword evidence="11" id="KW-1185">Reference proteome</keyword>
<feature type="transmembrane region" description="Helical" evidence="8">
    <location>
        <begin position="653"/>
        <end position="675"/>
    </location>
</feature>
<keyword evidence="5 7" id="KW-0040">ANK repeat</keyword>
<accession>A0AAV8HCU6</accession>
<evidence type="ECO:0000256" key="1">
    <source>
        <dbReference type="ARBA" id="ARBA00004141"/>
    </source>
</evidence>
<dbReference type="Gene3D" id="1.25.40.20">
    <property type="entry name" value="Ankyrin repeat-containing domain"/>
    <property type="match status" value="2"/>
</dbReference>
<feature type="repeat" description="ANK" evidence="7">
    <location>
        <begin position="393"/>
        <end position="426"/>
    </location>
</feature>
<evidence type="ECO:0000256" key="4">
    <source>
        <dbReference type="ARBA" id="ARBA00022989"/>
    </source>
</evidence>
<evidence type="ECO:0000313" key="11">
    <source>
        <dbReference type="Proteomes" id="UP001140206"/>
    </source>
</evidence>
<dbReference type="Proteomes" id="UP001140206">
    <property type="component" value="Chromosome 1"/>
</dbReference>
<dbReference type="AlphaFoldDB" id="A0AAV8HCU6"/>
<protein>
    <submittedName>
        <fullName evidence="10">Ankyrin repeat family protein-like</fullName>
    </submittedName>
</protein>
<evidence type="ECO:0000256" key="6">
    <source>
        <dbReference type="ARBA" id="ARBA00023136"/>
    </source>
</evidence>
<keyword evidence="4 8" id="KW-1133">Transmembrane helix</keyword>
<keyword evidence="3" id="KW-0677">Repeat</keyword>
<feature type="transmembrane region" description="Helical" evidence="8">
    <location>
        <begin position="435"/>
        <end position="456"/>
    </location>
</feature>
<name>A0AAV8HCU6_9POAL</name>
<organism evidence="10 11">
    <name type="scientific">Rhynchospora pubera</name>
    <dbReference type="NCBI Taxonomy" id="906938"/>
    <lineage>
        <taxon>Eukaryota</taxon>
        <taxon>Viridiplantae</taxon>
        <taxon>Streptophyta</taxon>
        <taxon>Embryophyta</taxon>
        <taxon>Tracheophyta</taxon>
        <taxon>Spermatophyta</taxon>
        <taxon>Magnoliopsida</taxon>
        <taxon>Liliopsida</taxon>
        <taxon>Poales</taxon>
        <taxon>Cyperaceae</taxon>
        <taxon>Cyperoideae</taxon>
        <taxon>Rhynchosporeae</taxon>
        <taxon>Rhynchospora</taxon>
    </lineage>
</organism>
<evidence type="ECO:0000256" key="5">
    <source>
        <dbReference type="ARBA" id="ARBA00023043"/>
    </source>
</evidence>
<reference evidence="10" key="1">
    <citation type="submission" date="2022-08" db="EMBL/GenBank/DDBJ databases">
        <authorList>
            <person name="Marques A."/>
        </authorList>
    </citation>
    <scope>NUCLEOTIDE SEQUENCE</scope>
    <source>
        <strain evidence="10">RhyPub2mFocal</strain>
        <tissue evidence="10">Leaves</tissue>
    </source>
</reference>
<dbReference type="InterPro" id="IPR002110">
    <property type="entry name" value="Ankyrin_rpt"/>
</dbReference>
<dbReference type="PANTHER" id="PTHR24186">
    <property type="entry name" value="PROTEIN PHOSPHATASE 1 REGULATORY SUBUNIT"/>
    <property type="match status" value="1"/>
</dbReference>
<feature type="transmembrane region" description="Helical" evidence="8">
    <location>
        <begin position="476"/>
        <end position="500"/>
    </location>
</feature>
<dbReference type="InterPro" id="IPR026961">
    <property type="entry name" value="PGG_dom"/>
</dbReference>
<feature type="repeat" description="ANK" evidence="7">
    <location>
        <begin position="277"/>
        <end position="300"/>
    </location>
</feature>
<feature type="transmembrane region" description="Helical" evidence="8">
    <location>
        <begin position="592"/>
        <end position="612"/>
    </location>
</feature>
<dbReference type="PROSITE" id="PS50088">
    <property type="entry name" value="ANK_REPEAT"/>
    <property type="match status" value="3"/>
</dbReference>
<dbReference type="GO" id="GO:0005886">
    <property type="term" value="C:plasma membrane"/>
    <property type="evidence" value="ECO:0007669"/>
    <property type="project" value="TreeGrafter"/>
</dbReference>
<dbReference type="Pfam" id="PF12796">
    <property type="entry name" value="Ank_2"/>
    <property type="match status" value="3"/>
</dbReference>
<keyword evidence="2 8" id="KW-0812">Transmembrane</keyword>
<feature type="transmembrane region" description="Helical" evidence="8">
    <location>
        <begin position="556"/>
        <end position="580"/>
    </location>
</feature>
<keyword evidence="6 8" id="KW-0472">Membrane</keyword>
<dbReference type="InterPro" id="IPR036770">
    <property type="entry name" value="Ankyrin_rpt-contain_sf"/>
</dbReference>
<evidence type="ECO:0000256" key="7">
    <source>
        <dbReference type="PROSITE-ProRule" id="PRU00023"/>
    </source>
</evidence>
<feature type="repeat" description="ANK" evidence="7">
    <location>
        <begin position="178"/>
        <end position="210"/>
    </location>
</feature>
<comment type="subcellular location">
    <subcellularLocation>
        <location evidence="1">Membrane</location>
        <topology evidence="1">Multi-pass membrane protein</topology>
    </subcellularLocation>
</comment>
<dbReference type="EMBL" id="JAMFTS010000001">
    <property type="protein sequence ID" value="KAJ4813747.1"/>
    <property type="molecule type" value="Genomic_DNA"/>
</dbReference>
<evidence type="ECO:0000256" key="8">
    <source>
        <dbReference type="SAM" id="Phobius"/>
    </source>
</evidence>